<reference evidence="1" key="1">
    <citation type="submission" date="2020-08" db="EMBL/GenBank/DDBJ databases">
        <title>Multicomponent nature underlies the extraordinary mechanical properties of spider dragline silk.</title>
        <authorList>
            <person name="Kono N."/>
            <person name="Nakamura H."/>
            <person name="Mori M."/>
            <person name="Yoshida Y."/>
            <person name="Ohtoshi R."/>
            <person name="Malay A.D."/>
            <person name="Moran D.A.P."/>
            <person name="Tomita M."/>
            <person name="Numata K."/>
            <person name="Arakawa K."/>
        </authorList>
    </citation>
    <scope>NUCLEOTIDE SEQUENCE</scope>
</reference>
<dbReference type="EMBL" id="BMAV01012578">
    <property type="protein sequence ID" value="GFY59331.1"/>
    <property type="molecule type" value="Genomic_DNA"/>
</dbReference>
<evidence type="ECO:0000313" key="2">
    <source>
        <dbReference type="Proteomes" id="UP000886998"/>
    </source>
</evidence>
<proteinExistence type="predicted"/>
<keyword evidence="2" id="KW-1185">Reference proteome</keyword>
<accession>A0A8X6XU08</accession>
<organism evidence="1 2">
    <name type="scientific">Trichonephila inaurata madagascariensis</name>
    <dbReference type="NCBI Taxonomy" id="2747483"/>
    <lineage>
        <taxon>Eukaryota</taxon>
        <taxon>Metazoa</taxon>
        <taxon>Ecdysozoa</taxon>
        <taxon>Arthropoda</taxon>
        <taxon>Chelicerata</taxon>
        <taxon>Arachnida</taxon>
        <taxon>Araneae</taxon>
        <taxon>Araneomorphae</taxon>
        <taxon>Entelegynae</taxon>
        <taxon>Araneoidea</taxon>
        <taxon>Nephilidae</taxon>
        <taxon>Trichonephila</taxon>
        <taxon>Trichonephila inaurata</taxon>
    </lineage>
</organism>
<dbReference type="Proteomes" id="UP000886998">
    <property type="component" value="Unassembled WGS sequence"/>
</dbReference>
<protein>
    <submittedName>
        <fullName evidence="1">Uncharacterized protein</fullName>
    </submittedName>
</protein>
<evidence type="ECO:0000313" key="1">
    <source>
        <dbReference type="EMBL" id="GFY59331.1"/>
    </source>
</evidence>
<comment type="caution">
    <text evidence="1">The sequence shown here is derived from an EMBL/GenBank/DDBJ whole genome shotgun (WGS) entry which is preliminary data.</text>
</comment>
<name>A0A8X6XU08_9ARAC</name>
<sequence length="94" mass="10211">MSPSPLQSNKDAMAKGAGASLFGSDQARIELSRTGVFPGQLRLPFFVPRLTVIKADVNVDFSPSKQHLVDAYVKNFGETVPPSLGCLRQVKHEL</sequence>
<dbReference type="AlphaFoldDB" id="A0A8X6XU08"/>
<gene>
    <name evidence="1" type="ORF">TNIN_107981</name>
</gene>